<gene>
    <name evidence="3" type="ORF">SAMN05444372_11247</name>
</gene>
<dbReference type="AlphaFoldDB" id="A0A1M5P365"/>
<dbReference type="EMBL" id="FQWF01000012">
    <property type="protein sequence ID" value="SHG96251.1"/>
    <property type="molecule type" value="Genomic_DNA"/>
</dbReference>
<evidence type="ECO:0000313" key="3">
    <source>
        <dbReference type="EMBL" id="SHG96251.1"/>
    </source>
</evidence>
<dbReference type="RefSeq" id="WP_073021164.1">
    <property type="nucleotide sequence ID" value="NZ_FQWF01000012.1"/>
</dbReference>
<dbReference type="PROSITE" id="PS51257">
    <property type="entry name" value="PROKAR_LIPOPROTEIN"/>
    <property type="match status" value="1"/>
</dbReference>
<dbReference type="OrthoDB" id="5382295at2"/>
<feature type="signal peptide" evidence="1">
    <location>
        <begin position="1"/>
        <end position="22"/>
    </location>
</feature>
<accession>A0A1M5P365</accession>
<dbReference type="Pfam" id="PF19780">
    <property type="entry name" value="DUF6265"/>
    <property type="match status" value="1"/>
</dbReference>
<feature type="domain" description="DUF6265" evidence="2">
    <location>
        <begin position="34"/>
        <end position="140"/>
    </location>
</feature>
<evidence type="ECO:0000313" key="4">
    <source>
        <dbReference type="Proteomes" id="UP000184020"/>
    </source>
</evidence>
<name>A0A1M5P365_9FLAO</name>
<evidence type="ECO:0000259" key="2">
    <source>
        <dbReference type="Pfam" id="PF19780"/>
    </source>
</evidence>
<keyword evidence="1" id="KW-0732">Signal</keyword>
<keyword evidence="4" id="KW-1185">Reference proteome</keyword>
<dbReference type="Proteomes" id="UP000184020">
    <property type="component" value="Unassembled WGS sequence"/>
</dbReference>
<proteinExistence type="predicted"/>
<feature type="chain" id="PRO_5013200498" description="DUF6265 domain-containing protein" evidence="1">
    <location>
        <begin position="23"/>
        <end position="159"/>
    </location>
</feature>
<reference evidence="4" key="1">
    <citation type="submission" date="2016-11" db="EMBL/GenBank/DDBJ databases">
        <authorList>
            <person name="Varghese N."/>
            <person name="Submissions S."/>
        </authorList>
    </citation>
    <scope>NUCLEOTIDE SEQUENCE [LARGE SCALE GENOMIC DNA]</scope>
    <source>
        <strain evidence="4">DSM 17659</strain>
    </source>
</reference>
<sequence>MKNTIVVSLIVLSFVACKDASAGEKDKINQAKDLLGNWENKSADGTLTESWTKVNDSTYHGSSYFIKNKDTLHFEAITLQQKAEELTYQSITKGQKNDKPVTFNLKVLEEKQLVFENLKNDYPQKIIYKQLSKNNVILEISGIQHGKPSAEKYTMVKLK</sequence>
<dbReference type="STRING" id="229205.SAMN05444372_11247"/>
<dbReference type="InterPro" id="IPR046232">
    <property type="entry name" value="DUF6265"/>
</dbReference>
<protein>
    <recommendedName>
        <fullName evidence="2">DUF6265 domain-containing protein</fullName>
    </recommendedName>
</protein>
<evidence type="ECO:0000256" key="1">
    <source>
        <dbReference type="SAM" id="SignalP"/>
    </source>
</evidence>
<organism evidence="3 4">
    <name type="scientific">Flavobacterium micromati</name>
    <dbReference type="NCBI Taxonomy" id="229205"/>
    <lineage>
        <taxon>Bacteria</taxon>
        <taxon>Pseudomonadati</taxon>
        <taxon>Bacteroidota</taxon>
        <taxon>Flavobacteriia</taxon>
        <taxon>Flavobacteriales</taxon>
        <taxon>Flavobacteriaceae</taxon>
        <taxon>Flavobacterium</taxon>
    </lineage>
</organism>